<organism evidence="2 3">
    <name type="scientific">Oopsacas minuta</name>
    <dbReference type="NCBI Taxonomy" id="111878"/>
    <lineage>
        <taxon>Eukaryota</taxon>
        <taxon>Metazoa</taxon>
        <taxon>Porifera</taxon>
        <taxon>Hexactinellida</taxon>
        <taxon>Hexasterophora</taxon>
        <taxon>Lyssacinosida</taxon>
        <taxon>Leucopsacidae</taxon>
        <taxon>Oopsacas</taxon>
    </lineage>
</organism>
<gene>
    <name evidence="2" type="ORF">LOD99_12118</name>
</gene>
<dbReference type="PANTHER" id="PTHR16231">
    <property type="entry name" value="COMM DOMAIN-CONTAINING PROTEIN 4-8 FAMILY MEMBER"/>
    <property type="match status" value="1"/>
</dbReference>
<evidence type="ECO:0000259" key="1">
    <source>
        <dbReference type="PROSITE" id="PS51269"/>
    </source>
</evidence>
<dbReference type="AlphaFoldDB" id="A0AAV7JIN9"/>
<accession>A0AAV7JIN9</accession>
<proteinExistence type="predicted"/>
<dbReference type="PANTHER" id="PTHR16231:SF4">
    <property type="entry name" value="COMM DOMAIN-CONTAINING PROTEIN 4"/>
    <property type="match status" value="1"/>
</dbReference>
<evidence type="ECO:0000313" key="3">
    <source>
        <dbReference type="Proteomes" id="UP001165289"/>
    </source>
</evidence>
<dbReference type="Pfam" id="PF21672">
    <property type="entry name" value="COMM_HN"/>
    <property type="match status" value="1"/>
</dbReference>
<protein>
    <submittedName>
        <fullName evidence="2">COMM domain-containing protein 4-like isoform X1</fullName>
    </submittedName>
</protein>
<dbReference type="Pfam" id="PF07258">
    <property type="entry name" value="COMM_domain"/>
    <property type="match status" value="1"/>
</dbReference>
<feature type="domain" description="COMM" evidence="1">
    <location>
        <begin position="106"/>
        <end position="176"/>
    </location>
</feature>
<dbReference type="PROSITE" id="PS51269">
    <property type="entry name" value="COMM"/>
    <property type="match status" value="1"/>
</dbReference>
<keyword evidence="3" id="KW-1185">Reference proteome</keyword>
<dbReference type="EMBL" id="JAKMXF010000332">
    <property type="protein sequence ID" value="KAI6648309.1"/>
    <property type="molecule type" value="Genomic_DNA"/>
</dbReference>
<sequence length="176" mass="20082">MTLLKIRLLVTQIVNYILVGKINYHSIEKIANDPKFDISEVKASVAAISFILKNAIRHAVDSDNLSNELQQLGLQKDTSIALSRIYDENSDKLTVCMKEHSLRLSRLIKVDWRVDYVLSSSALFDVNGPSFELNLRTILHYLLPNFHQVLVAISREKFRIILTELKQACKIMESAL</sequence>
<reference evidence="2 3" key="1">
    <citation type="journal article" date="2023" name="BMC Biol.">
        <title>The compact genome of the sponge Oopsacas minuta (Hexactinellida) is lacking key metazoan core genes.</title>
        <authorList>
            <person name="Santini S."/>
            <person name="Schenkelaars Q."/>
            <person name="Jourda C."/>
            <person name="Duchesne M."/>
            <person name="Belahbib H."/>
            <person name="Rocher C."/>
            <person name="Selva M."/>
            <person name="Riesgo A."/>
            <person name="Vervoort M."/>
            <person name="Leys S.P."/>
            <person name="Kodjabachian L."/>
            <person name="Le Bivic A."/>
            <person name="Borchiellini C."/>
            <person name="Claverie J.M."/>
            <person name="Renard E."/>
        </authorList>
    </citation>
    <scope>NUCLEOTIDE SEQUENCE [LARGE SCALE GENOMIC DNA]</scope>
    <source>
        <strain evidence="2">SPO-2</strain>
    </source>
</reference>
<name>A0AAV7JIN9_9METZ</name>
<dbReference type="InterPro" id="IPR017920">
    <property type="entry name" value="COMM"/>
</dbReference>
<evidence type="ECO:0000313" key="2">
    <source>
        <dbReference type="EMBL" id="KAI6648309.1"/>
    </source>
</evidence>
<dbReference type="Proteomes" id="UP001165289">
    <property type="component" value="Unassembled WGS sequence"/>
</dbReference>
<dbReference type="InterPro" id="IPR047155">
    <property type="entry name" value="COMMD4/6/7/8"/>
</dbReference>
<comment type="caution">
    <text evidence="2">The sequence shown here is derived from an EMBL/GenBank/DDBJ whole genome shotgun (WGS) entry which is preliminary data.</text>
</comment>